<keyword evidence="3" id="KW-1185">Reference proteome</keyword>
<gene>
    <name evidence="2" type="ORF">BDV41DRAFT_562216</name>
</gene>
<dbReference type="GO" id="GO:0003824">
    <property type="term" value="F:catalytic activity"/>
    <property type="evidence" value="ECO:0007669"/>
    <property type="project" value="InterPro"/>
</dbReference>
<proteinExistence type="predicted"/>
<dbReference type="SUPFAM" id="SSF52777">
    <property type="entry name" value="CoA-dependent acyltransferases"/>
    <property type="match status" value="1"/>
</dbReference>
<dbReference type="EMBL" id="ML738306">
    <property type="protein sequence ID" value="KAE8316610.1"/>
    <property type="molecule type" value="Genomic_DNA"/>
</dbReference>
<dbReference type="Proteomes" id="UP000325433">
    <property type="component" value="Unassembled WGS sequence"/>
</dbReference>
<name>A0A5N6WB21_9EURO</name>
<reference evidence="3" key="1">
    <citation type="submission" date="2019-04" db="EMBL/GenBank/DDBJ databases">
        <title>Friends and foes A comparative genomics studyof 23 Aspergillus species from section Flavi.</title>
        <authorList>
            <consortium name="DOE Joint Genome Institute"/>
            <person name="Kjaerbolling I."/>
            <person name="Vesth T."/>
            <person name="Frisvad J.C."/>
            <person name="Nybo J.L."/>
            <person name="Theobald S."/>
            <person name="Kildgaard S."/>
            <person name="Isbrandt T."/>
            <person name="Kuo A."/>
            <person name="Sato A."/>
            <person name="Lyhne E.K."/>
            <person name="Kogle M.E."/>
            <person name="Wiebenga A."/>
            <person name="Kun R.S."/>
            <person name="Lubbers R.J."/>
            <person name="Makela M.R."/>
            <person name="Barry K."/>
            <person name="Chovatia M."/>
            <person name="Clum A."/>
            <person name="Daum C."/>
            <person name="Haridas S."/>
            <person name="He G."/>
            <person name="LaButti K."/>
            <person name="Lipzen A."/>
            <person name="Mondo S."/>
            <person name="Riley R."/>
            <person name="Salamov A."/>
            <person name="Simmons B.A."/>
            <person name="Magnuson J.K."/>
            <person name="Henrissat B."/>
            <person name="Mortensen U.H."/>
            <person name="Larsen T.O."/>
            <person name="Devries R.P."/>
            <person name="Grigoriev I.V."/>
            <person name="Machida M."/>
            <person name="Baker S.E."/>
            <person name="Andersen M.R."/>
        </authorList>
    </citation>
    <scope>NUCLEOTIDE SEQUENCE [LARGE SCALE GENOMIC DNA]</scope>
    <source>
        <strain evidence="3">CBS 130015</strain>
    </source>
</reference>
<protein>
    <recommendedName>
        <fullName evidence="1">Condensation domain-containing protein</fullName>
    </recommendedName>
</protein>
<dbReference type="InterPro" id="IPR001242">
    <property type="entry name" value="Condensation_dom"/>
</dbReference>
<evidence type="ECO:0000259" key="1">
    <source>
        <dbReference type="Pfam" id="PF00668"/>
    </source>
</evidence>
<sequence length="215" mass="24775">MVYMTERFSASLVSTLRLISVIMHWNDSLYSKTLHFIFGRWINPAHCCRNIDLADSQTLNGTCANFLSMYSTVDASISVSEFLCRTQDEFCQYTENSTVGMDEIHKACETTREGFSNKTLFLFQLFKPVIATEKQYQKWIVMVKSQVTMPQPYAVVFEIVKTADVNEYKLKFSFDNHIYEKEDVQNETQVIKKMLAKIIEHAEVSIGDVLASLRS</sequence>
<evidence type="ECO:0000313" key="3">
    <source>
        <dbReference type="Proteomes" id="UP000325433"/>
    </source>
</evidence>
<organism evidence="2 3">
    <name type="scientific">Aspergillus transmontanensis</name>
    <dbReference type="NCBI Taxonomy" id="1034304"/>
    <lineage>
        <taxon>Eukaryota</taxon>
        <taxon>Fungi</taxon>
        <taxon>Dikarya</taxon>
        <taxon>Ascomycota</taxon>
        <taxon>Pezizomycotina</taxon>
        <taxon>Eurotiomycetes</taxon>
        <taxon>Eurotiomycetidae</taxon>
        <taxon>Eurotiales</taxon>
        <taxon>Aspergillaceae</taxon>
        <taxon>Aspergillus</taxon>
        <taxon>Aspergillus subgen. Circumdati</taxon>
    </lineage>
</organism>
<dbReference type="Pfam" id="PF00668">
    <property type="entry name" value="Condensation"/>
    <property type="match status" value="1"/>
</dbReference>
<evidence type="ECO:0000313" key="2">
    <source>
        <dbReference type="EMBL" id="KAE8316610.1"/>
    </source>
</evidence>
<feature type="domain" description="Condensation" evidence="1">
    <location>
        <begin position="55"/>
        <end position="208"/>
    </location>
</feature>
<dbReference type="AlphaFoldDB" id="A0A5N6WB21"/>
<dbReference type="Gene3D" id="3.30.559.30">
    <property type="entry name" value="Nonribosomal peptide synthetase, condensation domain"/>
    <property type="match status" value="1"/>
</dbReference>
<accession>A0A5N6WB21</accession>